<evidence type="ECO:0000313" key="1">
    <source>
        <dbReference type="EMBL" id="AAZ29310.1"/>
    </source>
</evidence>
<dbReference type="EMBL" id="DQ121662">
    <property type="protein sequence ID" value="AAZ29310.1"/>
    <property type="molecule type" value="Genomic_DNA"/>
</dbReference>
<proteinExistence type="predicted"/>
<dbReference type="SUPFAM" id="SSF52540">
    <property type="entry name" value="P-loop containing nucleoside triphosphate hydrolases"/>
    <property type="match status" value="1"/>
</dbReference>
<dbReference type="Proteomes" id="UP000000969">
    <property type="component" value="Segment"/>
</dbReference>
<sequence>MGNKMKKLVVLNGPAGCGKDTLADILVTSGFFDEKLSFKSPIFDVARGVLSKDDFDKFIENYDDRSFKESHQSFLGGKTPREL</sequence>
<protein>
    <submittedName>
        <fullName evidence="1">JK_60P</fullName>
    </submittedName>
</protein>
<dbReference type="KEGG" id="vg:3562372"/>
<reference evidence="1 2" key="1">
    <citation type="submission" date="2005-07" db="EMBL/GenBank/DDBJ databases">
        <title>Bacteriophage JK06 is a highly specific type for pathogenic E. coli O157:H7.</title>
        <authorList>
            <person name="Kagan J."/>
            <person name="Kuhn J."/>
        </authorList>
    </citation>
    <scope>NUCLEOTIDE SEQUENCE [LARGE SCALE GENOMIC DNA]</scope>
</reference>
<accession>Q45PV6</accession>
<dbReference type="GeneID" id="3562372"/>
<dbReference type="RefSeq" id="YP_277500.1">
    <property type="nucleotide sequence ID" value="NC_007291.1"/>
</dbReference>
<keyword evidence="2" id="KW-1185">Reference proteome</keyword>
<name>Q45PV6_9CAUD</name>
<gene>
    <name evidence="1" type="ORF">JK_60</name>
</gene>
<organism evidence="1 2">
    <name type="scientific">Escherichia phage Jk06</name>
    <dbReference type="NCBI Taxonomy" id="2886922"/>
    <lineage>
        <taxon>Viruses</taxon>
        <taxon>Duplodnaviria</taxon>
        <taxon>Heunggongvirae</taxon>
        <taxon>Uroviricota</taxon>
        <taxon>Caudoviricetes</taxon>
        <taxon>Drexlerviridae</taxon>
        <taxon>Rogunavirinae</taxon>
        <taxon>Rogunavirus</taxon>
        <taxon>Rogunavirus Jk06</taxon>
    </lineage>
</organism>
<evidence type="ECO:0000313" key="2">
    <source>
        <dbReference type="Proteomes" id="UP000000969"/>
    </source>
</evidence>
<dbReference type="InterPro" id="IPR027417">
    <property type="entry name" value="P-loop_NTPase"/>
</dbReference>